<geneLocation type="plasmid" evidence="6">
    <name>parsfin18</name>
</geneLocation>
<dbReference type="SMART" id="SM00421">
    <property type="entry name" value="HTH_LUXR"/>
    <property type="match status" value="1"/>
</dbReference>
<evidence type="ECO:0000256" key="2">
    <source>
        <dbReference type="ARBA" id="ARBA00023125"/>
    </source>
</evidence>
<dbReference type="SUPFAM" id="SSF46894">
    <property type="entry name" value="C-terminal effector domain of the bipartite response regulators"/>
    <property type="match status" value="1"/>
</dbReference>
<sequence>MKSKCMKFSINKDLDVHSNSFDAFISYMEHSNDFWVIKDHESRFVYANKTMIYYSGLPKGFNIEGLLDSECPAPWSEFEDVIQANDKNVMENKKTIPVLNTFVYGGRDKIVQPFMVEVTPLIKDGKSIGVVARGKKLEIFSMYHLENNKLPDSLSFGKSTDLFTDREFDVVFFALQSLSAKEIARRLNISPGTVENYLHSIYEKTGVSALNQLIEYCRNNGYDKYAPNKFINPNPYIPLA</sequence>
<keyword evidence="3" id="KW-0804">Transcription</keyword>
<dbReference type="PANTHER" id="PTHR44688:SF16">
    <property type="entry name" value="DNA-BINDING TRANSCRIPTIONAL ACTIVATOR DEVR_DOSR"/>
    <property type="match status" value="1"/>
</dbReference>
<dbReference type="Proteomes" id="UP000295134">
    <property type="component" value="Plasmid pArsFIN18"/>
</dbReference>
<protein>
    <submittedName>
        <fullName evidence="5">Bacterial regulatory protein, luxR family</fullName>
    </submittedName>
</protein>
<dbReference type="InterPro" id="IPR036388">
    <property type="entry name" value="WH-like_DNA-bd_sf"/>
</dbReference>
<evidence type="ECO:0000313" key="6">
    <source>
        <dbReference type="Proteomes" id="UP000295134"/>
    </source>
</evidence>
<proteinExistence type="predicted"/>
<evidence type="ECO:0000259" key="4">
    <source>
        <dbReference type="PROSITE" id="PS50043"/>
    </source>
</evidence>
<dbReference type="RefSeq" id="WP_135679381.1">
    <property type="nucleotide sequence ID" value="NZ_CP038630.1"/>
</dbReference>
<feature type="domain" description="HTH luxR-type" evidence="4">
    <location>
        <begin position="156"/>
        <end position="221"/>
    </location>
</feature>
<dbReference type="AlphaFoldDB" id="A0A4P7L9S4"/>
<dbReference type="PANTHER" id="PTHR44688">
    <property type="entry name" value="DNA-BINDING TRANSCRIPTIONAL ACTIVATOR DEVR_DOSR"/>
    <property type="match status" value="1"/>
</dbReference>
<reference evidence="5 6" key="1">
    <citation type="submission" date="2019-03" db="EMBL/GenBank/DDBJ databases">
        <title>Long-read sequencing reveals hyperdense prophage content in a complex bacterial symbiont genome.</title>
        <authorList>
            <person name="Frost C.L."/>
            <person name="Siozios S."/>
            <person name="Nadal-Jimenez P."/>
            <person name="Brockhurst M.A."/>
            <person name="King K.C."/>
            <person name="Darby A.C."/>
            <person name="Hurst G.D.D."/>
        </authorList>
    </citation>
    <scope>NUCLEOTIDE SEQUENCE [LARGE SCALE GENOMIC DNA]</scope>
    <source>
        <strain evidence="5 6">FIN</strain>
        <plasmid evidence="6">parsfin18</plasmid>
    </source>
</reference>
<dbReference type="PROSITE" id="PS50043">
    <property type="entry name" value="HTH_LUXR_2"/>
    <property type="match status" value="1"/>
</dbReference>
<dbReference type="KEGG" id="ans:ArsFIN_56450"/>
<keyword evidence="2" id="KW-0238">DNA-binding</keyword>
<evidence type="ECO:0000256" key="3">
    <source>
        <dbReference type="ARBA" id="ARBA00023163"/>
    </source>
</evidence>
<dbReference type="GO" id="GO:0003677">
    <property type="term" value="F:DNA binding"/>
    <property type="evidence" value="ECO:0007669"/>
    <property type="project" value="UniProtKB-KW"/>
</dbReference>
<dbReference type="GeneID" id="39751558"/>
<gene>
    <name evidence="5" type="ORF">ArsFIN_56450</name>
</gene>
<dbReference type="Pfam" id="PF08448">
    <property type="entry name" value="PAS_4"/>
    <property type="match status" value="1"/>
</dbReference>
<keyword evidence="5" id="KW-0614">Plasmid</keyword>
<evidence type="ECO:0000256" key="1">
    <source>
        <dbReference type="ARBA" id="ARBA00023015"/>
    </source>
</evidence>
<name>A0A4P7L9S4_9GAMM</name>
<dbReference type="CDD" id="cd06170">
    <property type="entry name" value="LuxR_C_like"/>
    <property type="match status" value="1"/>
</dbReference>
<evidence type="ECO:0000313" key="5">
    <source>
        <dbReference type="EMBL" id="QBY47034.1"/>
    </source>
</evidence>
<dbReference type="GO" id="GO:0006355">
    <property type="term" value="P:regulation of DNA-templated transcription"/>
    <property type="evidence" value="ECO:0007669"/>
    <property type="project" value="InterPro"/>
</dbReference>
<dbReference type="EMBL" id="CP038630">
    <property type="protein sequence ID" value="QBY47034.1"/>
    <property type="molecule type" value="Genomic_DNA"/>
</dbReference>
<dbReference type="InterPro" id="IPR000792">
    <property type="entry name" value="Tscrpt_reg_LuxR_C"/>
</dbReference>
<dbReference type="Pfam" id="PF00196">
    <property type="entry name" value="GerE"/>
    <property type="match status" value="1"/>
</dbReference>
<organism evidence="5 6">
    <name type="scientific">Arsenophonus nasoniae</name>
    <name type="common">son-killer infecting Nasonia vitripennis</name>
    <dbReference type="NCBI Taxonomy" id="638"/>
    <lineage>
        <taxon>Bacteria</taxon>
        <taxon>Pseudomonadati</taxon>
        <taxon>Pseudomonadota</taxon>
        <taxon>Gammaproteobacteria</taxon>
        <taxon>Enterobacterales</taxon>
        <taxon>Morganellaceae</taxon>
        <taxon>Arsenophonus</taxon>
    </lineage>
</organism>
<dbReference type="InterPro" id="IPR013656">
    <property type="entry name" value="PAS_4"/>
</dbReference>
<accession>A0A4P7L9S4</accession>
<dbReference type="Gene3D" id="1.10.10.10">
    <property type="entry name" value="Winged helix-like DNA-binding domain superfamily/Winged helix DNA-binding domain"/>
    <property type="match status" value="1"/>
</dbReference>
<keyword evidence="1" id="KW-0805">Transcription regulation</keyword>
<dbReference type="PRINTS" id="PR00038">
    <property type="entry name" value="HTHLUXR"/>
</dbReference>
<dbReference type="InterPro" id="IPR016032">
    <property type="entry name" value="Sig_transdc_resp-reg_C-effctor"/>
</dbReference>